<dbReference type="SUPFAM" id="SSF46565">
    <property type="entry name" value="Chaperone J-domain"/>
    <property type="match status" value="1"/>
</dbReference>
<keyword evidence="2" id="KW-0732">Signal</keyword>
<dbReference type="PROSITE" id="PS50076">
    <property type="entry name" value="DNAJ_2"/>
    <property type="match status" value="1"/>
</dbReference>
<dbReference type="InParanoid" id="A0A409VNE7"/>
<proteinExistence type="predicted"/>
<evidence type="ECO:0000256" key="1">
    <source>
        <dbReference type="SAM" id="MobiDB-lite"/>
    </source>
</evidence>
<evidence type="ECO:0000313" key="5">
    <source>
        <dbReference type="Proteomes" id="UP000284842"/>
    </source>
</evidence>
<dbReference type="OrthoDB" id="376357at2759"/>
<feature type="region of interest" description="Disordered" evidence="1">
    <location>
        <begin position="964"/>
        <end position="1036"/>
    </location>
</feature>
<dbReference type="InterPro" id="IPR036869">
    <property type="entry name" value="J_dom_sf"/>
</dbReference>
<dbReference type="AlphaFoldDB" id="A0A409VNE7"/>
<dbReference type="SMART" id="SM00271">
    <property type="entry name" value="DnaJ"/>
    <property type="match status" value="1"/>
</dbReference>
<dbReference type="STRING" id="181874.A0A409VNE7"/>
<feature type="compositionally biased region" description="Low complexity" evidence="1">
    <location>
        <begin position="1001"/>
        <end position="1016"/>
    </location>
</feature>
<dbReference type="InterPro" id="IPR031728">
    <property type="entry name" value="GlcAase_C"/>
</dbReference>
<evidence type="ECO:0000313" key="4">
    <source>
        <dbReference type="EMBL" id="PPQ67759.1"/>
    </source>
</evidence>
<organism evidence="4 5">
    <name type="scientific">Panaeolus cyanescens</name>
    <dbReference type="NCBI Taxonomy" id="181874"/>
    <lineage>
        <taxon>Eukaryota</taxon>
        <taxon>Fungi</taxon>
        <taxon>Dikarya</taxon>
        <taxon>Basidiomycota</taxon>
        <taxon>Agaricomycotina</taxon>
        <taxon>Agaricomycetes</taxon>
        <taxon>Agaricomycetidae</taxon>
        <taxon>Agaricales</taxon>
        <taxon>Agaricineae</taxon>
        <taxon>Galeropsidaceae</taxon>
        <taxon>Panaeolus</taxon>
    </lineage>
</organism>
<reference evidence="4 5" key="1">
    <citation type="journal article" date="2018" name="Evol. Lett.">
        <title>Horizontal gene cluster transfer increased hallucinogenic mushroom diversity.</title>
        <authorList>
            <person name="Reynolds H.T."/>
            <person name="Vijayakumar V."/>
            <person name="Gluck-Thaler E."/>
            <person name="Korotkin H.B."/>
            <person name="Matheny P.B."/>
            <person name="Slot J.C."/>
        </authorList>
    </citation>
    <scope>NUCLEOTIDE SEQUENCE [LARGE SCALE GENOMIC DNA]</scope>
    <source>
        <strain evidence="4 5">2629</strain>
    </source>
</reference>
<dbReference type="Gene3D" id="3.20.20.80">
    <property type="entry name" value="Glycosidases"/>
    <property type="match status" value="1"/>
</dbReference>
<feature type="chain" id="PRO_5019160730" description="J domain-containing protein" evidence="2">
    <location>
        <begin position="23"/>
        <end position="1065"/>
    </location>
</feature>
<dbReference type="PRINTS" id="PR00625">
    <property type="entry name" value="JDOMAIN"/>
</dbReference>
<dbReference type="Pfam" id="PF16862">
    <property type="entry name" value="Glyco_hydro_79C"/>
    <property type="match status" value="1"/>
</dbReference>
<gene>
    <name evidence="4" type="ORF">CVT24_002769</name>
</gene>
<sequence length="1065" mass="117490">MLLRHSALLFALSNIFIHGSSASVTVYGLTPLGQVPLNPTATPTDAAAPVQTTLAAYNTTELIPPPIPVPAPPTDFTITLQREAAGVPFLSIPHIGPSFWGFSIEMSVLTQVCDRKEFLTVAVLAMLRSNLGVPFLNLLANLQERAGGVNIRIGGNTQEFAVMVDQDSDLLLPYHTFGKTLSGSTQTTLTPAVLYTIDMFYIASNISSLLNVKWFLGVPFNDTENWRLAIAEHGQRILGDNLLGLQAGNEPDLYERFKHRQGPYTPMDYSNEVESLIRAVDSNDNIPRKSIFIGPSIASKGWSAEQVWETGYIDRFKDRFYCFSVENYPWDNCAAQFNTGAPHVDVQERFPYYLNHHNLLDHVGKYAYSSELIVPTGKPLIMFETNTASCGGFAGISGSFGAALWVADYGLLMAHYNFTHGMLHVGGQNAFYNPFTAPPTNQSQFNQWTVGSVYYSTIVLAEALGKTNTARVTDLRSNGDNPYTPAYAIYENDVLNKVVLFNYIDDLQTGTNTIRVSINVPNGVPAAGVKVKYLHSHSVSSKNITWAGQTLGPALHVDGRFSGTLDVRDVPCNAQASTCTVEVPAPGLALVFFDTSDDVLDLGQATQTFSTSAYTRLHNTAKIDPTELATHKGHSGWNRNASDLGSTSQGSVMNEAVRLTAQAGVLTFFSCIAAVIWLWNSPNTDMAPTTNEEEQNPYELLGVKLEATDQEIKSAYRQRSLKVHPDRNPNNPDAARKFHELNQAYELLLDPLRRLALDAKQRVKQARAERYKNYDLKRRNMVEELEERERALKKAKVDKQKEERQAQEEAERIKDAGRKLREERERLAQERLYRKKPAEEERRATEPTETDENVPPALGDMDTTVRLKYSLKSHPNLTTAAAISTLLNNFGETDTESIVLSLKGSKKNPNAPPKNGTALVPFKQIGAAFAAVCASGRKDAGLEDVEIGWVGGTEPKIIDWLKRNGHLRTNGGPSTPSPGDQKATPSPSHEGAKPEVLQQDSSTSSTPFSSFPSTFPDLSQVNSPHPQLATTAPGLDYESLTLMRLQQAERERLEREILEQEANEE</sequence>
<feature type="signal peptide" evidence="2">
    <location>
        <begin position="1"/>
        <end position="22"/>
    </location>
</feature>
<dbReference type="PANTHER" id="PTHR36183:SF2">
    <property type="entry name" value="BETA-GLUCURONIDASE C-TERMINAL DOMAIN-CONTAINING PROTEIN"/>
    <property type="match status" value="1"/>
</dbReference>
<name>A0A409VNE7_9AGAR</name>
<feature type="compositionally biased region" description="Basic and acidic residues" evidence="1">
    <location>
        <begin position="794"/>
        <end position="846"/>
    </location>
</feature>
<accession>A0A409VNE7</accession>
<dbReference type="Proteomes" id="UP000284842">
    <property type="component" value="Unassembled WGS sequence"/>
</dbReference>
<feature type="domain" description="J" evidence="3">
    <location>
        <begin position="696"/>
        <end position="761"/>
    </location>
</feature>
<feature type="region of interest" description="Disordered" evidence="1">
    <location>
        <begin position="794"/>
        <end position="860"/>
    </location>
</feature>
<dbReference type="InterPro" id="IPR017853">
    <property type="entry name" value="GH"/>
</dbReference>
<dbReference type="InterPro" id="IPR052974">
    <property type="entry name" value="GH79_Enzymes"/>
</dbReference>
<dbReference type="PANTHER" id="PTHR36183">
    <property type="entry name" value="BETA-GLUCURONIDASE"/>
    <property type="match status" value="1"/>
</dbReference>
<comment type="caution">
    <text evidence="4">The sequence shown here is derived from an EMBL/GenBank/DDBJ whole genome shotgun (WGS) entry which is preliminary data.</text>
</comment>
<feature type="compositionally biased region" description="Polar residues" evidence="1">
    <location>
        <begin position="1017"/>
        <end position="1030"/>
    </location>
</feature>
<dbReference type="Gene3D" id="1.10.287.110">
    <property type="entry name" value="DnaJ domain"/>
    <property type="match status" value="1"/>
</dbReference>
<feature type="compositionally biased region" description="Polar residues" evidence="1">
    <location>
        <begin position="971"/>
        <end position="987"/>
    </location>
</feature>
<dbReference type="SUPFAM" id="SSF51445">
    <property type="entry name" value="(Trans)glycosidases"/>
    <property type="match status" value="1"/>
</dbReference>
<evidence type="ECO:0000259" key="3">
    <source>
        <dbReference type="PROSITE" id="PS50076"/>
    </source>
</evidence>
<dbReference type="EMBL" id="NHTK01006020">
    <property type="protein sequence ID" value="PPQ67759.1"/>
    <property type="molecule type" value="Genomic_DNA"/>
</dbReference>
<dbReference type="Pfam" id="PF00226">
    <property type="entry name" value="DnaJ"/>
    <property type="match status" value="1"/>
</dbReference>
<keyword evidence="5" id="KW-1185">Reference proteome</keyword>
<evidence type="ECO:0000256" key="2">
    <source>
        <dbReference type="SAM" id="SignalP"/>
    </source>
</evidence>
<dbReference type="CDD" id="cd06257">
    <property type="entry name" value="DnaJ"/>
    <property type="match status" value="1"/>
</dbReference>
<dbReference type="InterPro" id="IPR001623">
    <property type="entry name" value="DnaJ_domain"/>
</dbReference>
<protein>
    <recommendedName>
        <fullName evidence="3">J domain-containing protein</fullName>
    </recommendedName>
</protein>